<evidence type="ECO:0000313" key="3">
    <source>
        <dbReference type="Proteomes" id="UP000735302"/>
    </source>
</evidence>
<comment type="caution">
    <text evidence="2">The sequence shown here is derived from an EMBL/GenBank/DDBJ whole genome shotgun (WGS) entry which is preliminary data.</text>
</comment>
<dbReference type="Proteomes" id="UP000735302">
    <property type="component" value="Unassembled WGS sequence"/>
</dbReference>
<reference evidence="2 3" key="1">
    <citation type="journal article" date="2021" name="Elife">
        <title>Chloroplast acquisition without the gene transfer in kleptoplastic sea slugs, Plakobranchus ocellatus.</title>
        <authorList>
            <person name="Maeda T."/>
            <person name="Takahashi S."/>
            <person name="Yoshida T."/>
            <person name="Shimamura S."/>
            <person name="Takaki Y."/>
            <person name="Nagai Y."/>
            <person name="Toyoda A."/>
            <person name="Suzuki Y."/>
            <person name="Arimoto A."/>
            <person name="Ishii H."/>
            <person name="Satoh N."/>
            <person name="Nishiyama T."/>
            <person name="Hasebe M."/>
            <person name="Maruyama T."/>
            <person name="Minagawa J."/>
            <person name="Obokata J."/>
            <person name="Shigenobu S."/>
        </authorList>
    </citation>
    <scope>NUCLEOTIDE SEQUENCE [LARGE SCALE GENOMIC DNA]</scope>
</reference>
<name>A0AAV3Y9P6_9GAST</name>
<evidence type="ECO:0000256" key="1">
    <source>
        <dbReference type="SAM" id="MobiDB-lite"/>
    </source>
</evidence>
<keyword evidence="3" id="KW-1185">Reference proteome</keyword>
<feature type="region of interest" description="Disordered" evidence="1">
    <location>
        <begin position="76"/>
        <end position="149"/>
    </location>
</feature>
<evidence type="ECO:0000313" key="2">
    <source>
        <dbReference type="EMBL" id="GFN79819.1"/>
    </source>
</evidence>
<feature type="compositionally biased region" description="Low complexity" evidence="1">
    <location>
        <begin position="76"/>
        <end position="143"/>
    </location>
</feature>
<organism evidence="2 3">
    <name type="scientific">Plakobranchus ocellatus</name>
    <dbReference type="NCBI Taxonomy" id="259542"/>
    <lineage>
        <taxon>Eukaryota</taxon>
        <taxon>Metazoa</taxon>
        <taxon>Spiralia</taxon>
        <taxon>Lophotrochozoa</taxon>
        <taxon>Mollusca</taxon>
        <taxon>Gastropoda</taxon>
        <taxon>Heterobranchia</taxon>
        <taxon>Euthyneura</taxon>
        <taxon>Panpulmonata</taxon>
        <taxon>Sacoglossa</taxon>
        <taxon>Placobranchoidea</taxon>
        <taxon>Plakobranchidae</taxon>
        <taxon>Plakobranchus</taxon>
    </lineage>
</organism>
<accession>A0AAV3Y9P6</accession>
<gene>
    <name evidence="2" type="ORF">PoB_000632500</name>
</gene>
<proteinExistence type="predicted"/>
<dbReference type="AlphaFoldDB" id="A0AAV3Y9P6"/>
<dbReference type="EMBL" id="BLXT01000744">
    <property type="protein sequence ID" value="GFN79819.1"/>
    <property type="molecule type" value="Genomic_DNA"/>
</dbReference>
<sequence length="177" mass="18435">MKDDKTLTLTTTYKEQIGKDINHRIPECFIYATARPPTASRSQVFRPSPIQGLGNELELELKTEKSLQISLHAATETAATRPAATGPAATGPAATGPAATEPAATETAATEPAATGPTATGPAATGPATTETAQTETAATGPASTGMQQQDCTDTVVWGFLESLIYSIQDLMFRLVK</sequence>
<protein>
    <submittedName>
        <fullName evidence="2">Keratin-associated protein 4-9-like</fullName>
    </submittedName>
</protein>